<dbReference type="GO" id="GO:0030154">
    <property type="term" value="P:cell differentiation"/>
    <property type="evidence" value="ECO:0007669"/>
    <property type="project" value="UniProtKB-KW"/>
</dbReference>
<evidence type="ECO:0000256" key="16">
    <source>
        <dbReference type="ARBA" id="ARBA00079484"/>
    </source>
</evidence>
<evidence type="ECO:0000256" key="8">
    <source>
        <dbReference type="ARBA" id="ARBA00022989"/>
    </source>
</evidence>
<evidence type="ECO:0000256" key="1">
    <source>
        <dbReference type="ARBA" id="ARBA00004479"/>
    </source>
</evidence>
<sequence length="421" mass="46627">MFLRLALDRELHFGLSTPHPLSVPPGEPMPTRWVKYQESMAHLGERKWTHVFPFLVVSLVYSASAEYSNCGENEYYNQTTGMCHDCPKCEPGEEPYMTCGYGTKDEDYGCIPCPSEKFSRGGYQICRRHKDCEGFFRATVLTPGDQENDAECGPCLPGYYMLENRPRNIYGMVCYSCLLAPPNTKECAGATSGISAIFPSTSGTSTFSPYQHAHKADLSGQGHLATALIIAMSTIFIMAIAIVLIIMFYIVKTKPSAQACCKSHSVKNVEAQANTQEEKKEVQDNVVIFSEKEEFEKLTATPAKAVKSEKRQICGGLSPTELPFDCLEKTSRMLSSTYNTEKAIVKTWRHLAESFGLKRDEIGGMTDGMQLFDRISTAGYSIPELLTKLVQIERLDAVESLCADILEWAQAMPAPEPAGTS</sequence>
<keyword evidence="9 18" id="KW-0472">Membrane</keyword>
<keyword evidence="2" id="KW-0217">Developmental protein</keyword>
<reference evidence="21" key="2">
    <citation type="submission" date="2017-12" db="EMBL/GenBank/DDBJ databases">
        <title>Genome sequence of the Bar-tailed Godwit (Limosa lapponica baueri).</title>
        <authorList>
            <person name="Lima N.C.B."/>
            <person name="Parody-Merino A.M."/>
            <person name="Battley P.F."/>
            <person name="Fidler A.E."/>
            <person name="Prosdocimi F."/>
        </authorList>
    </citation>
    <scope>NUCLEOTIDE SEQUENCE [LARGE SCALE GENOMIC DNA]</scope>
</reference>
<dbReference type="Gene3D" id="2.10.50.10">
    <property type="entry name" value="Tumor Necrosis Factor Receptor, subunit A, domain 2"/>
    <property type="match status" value="1"/>
</dbReference>
<dbReference type="SUPFAM" id="SSF47986">
    <property type="entry name" value="DEATH domain"/>
    <property type="match status" value="1"/>
</dbReference>
<organism evidence="20 21">
    <name type="scientific">Limosa lapponica baueri</name>
    <dbReference type="NCBI Taxonomy" id="1758121"/>
    <lineage>
        <taxon>Eukaryota</taxon>
        <taxon>Metazoa</taxon>
        <taxon>Chordata</taxon>
        <taxon>Craniata</taxon>
        <taxon>Vertebrata</taxon>
        <taxon>Euteleostomi</taxon>
        <taxon>Archelosauria</taxon>
        <taxon>Archosauria</taxon>
        <taxon>Dinosauria</taxon>
        <taxon>Saurischia</taxon>
        <taxon>Theropoda</taxon>
        <taxon>Coelurosauria</taxon>
        <taxon>Aves</taxon>
        <taxon>Neognathae</taxon>
        <taxon>Neoaves</taxon>
        <taxon>Charadriiformes</taxon>
        <taxon>Scolopacidae</taxon>
        <taxon>Limosa</taxon>
    </lineage>
</organism>
<dbReference type="EMBL" id="KZ505900">
    <property type="protein sequence ID" value="PKU43471.1"/>
    <property type="molecule type" value="Genomic_DNA"/>
</dbReference>
<feature type="domain" description="Tumor necrosis factor receptor superfamily member EDAR death" evidence="19">
    <location>
        <begin position="332"/>
        <end position="405"/>
    </location>
</feature>
<evidence type="ECO:0000256" key="5">
    <source>
        <dbReference type="ARBA" id="ARBA00022729"/>
    </source>
</evidence>
<dbReference type="PANTHER" id="PTHR12120:SF9">
    <property type="entry name" value="TUMOR NECROSIS FACTOR RECEPTOR SUPERFAMILY MEMBER EDAR"/>
    <property type="match status" value="1"/>
</dbReference>
<evidence type="ECO:0000256" key="2">
    <source>
        <dbReference type="ARBA" id="ARBA00022473"/>
    </source>
</evidence>
<dbReference type="GO" id="GO:0005886">
    <property type="term" value="C:plasma membrane"/>
    <property type="evidence" value="ECO:0007669"/>
    <property type="project" value="TreeGrafter"/>
</dbReference>
<keyword evidence="10" id="KW-1015">Disulfide bond</keyword>
<dbReference type="CDD" id="cd13421">
    <property type="entry name" value="TNFRSF_EDAR"/>
    <property type="match status" value="1"/>
</dbReference>
<dbReference type="InterPro" id="IPR056762">
    <property type="entry name" value="Death_EDAR"/>
</dbReference>
<dbReference type="GO" id="GO:0006915">
    <property type="term" value="P:apoptotic process"/>
    <property type="evidence" value="ECO:0007669"/>
    <property type="project" value="UniProtKB-KW"/>
</dbReference>
<evidence type="ECO:0000256" key="7">
    <source>
        <dbReference type="ARBA" id="ARBA00022782"/>
    </source>
</evidence>
<dbReference type="Pfam" id="PF24979">
    <property type="entry name" value="Death_EDAR"/>
    <property type="match status" value="1"/>
</dbReference>
<dbReference type="Proteomes" id="UP000233556">
    <property type="component" value="Unassembled WGS sequence"/>
</dbReference>
<dbReference type="GO" id="GO:0043123">
    <property type="term" value="P:positive regulation of canonical NF-kappaB signal transduction"/>
    <property type="evidence" value="ECO:0007669"/>
    <property type="project" value="InterPro"/>
</dbReference>
<dbReference type="GO" id="GO:0038023">
    <property type="term" value="F:signaling receptor activity"/>
    <property type="evidence" value="ECO:0007669"/>
    <property type="project" value="InterPro"/>
</dbReference>
<keyword evidence="12" id="KW-0325">Glycoprotein</keyword>
<keyword evidence="4" id="KW-0053">Apoptosis</keyword>
<keyword evidence="6" id="KW-0677">Repeat</keyword>
<evidence type="ECO:0000259" key="19">
    <source>
        <dbReference type="Pfam" id="PF24979"/>
    </source>
</evidence>
<dbReference type="Gene3D" id="1.10.533.10">
    <property type="entry name" value="Death Domain, Fas"/>
    <property type="match status" value="1"/>
</dbReference>
<evidence type="ECO:0000256" key="10">
    <source>
        <dbReference type="ARBA" id="ARBA00023157"/>
    </source>
</evidence>
<keyword evidence="8 18" id="KW-1133">Transmembrane helix</keyword>
<dbReference type="PANTHER" id="PTHR12120">
    <property type="entry name" value="TNFR-CYS DOMAIN-CONTAINING PROTEIN"/>
    <property type="match status" value="1"/>
</dbReference>
<evidence type="ECO:0000256" key="6">
    <source>
        <dbReference type="ARBA" id="ARBA00022737"/>
    </source>
</evidence>
<dbReference type="GO" id="GO:0019221">
    <property type="term" value="P:cytokine-mediated signaling pathway"/>
    <property type="evidence" value="ECO:0007669"/>
    <property type="project" value="UniProtKB-ARBA"/>
</dbReference>
<evidence type="ECO:0000313" key="20">
    <source>
        <dbReference type="EMBL" id="PKU43471.1"/>
    </source>
</evidence>
<comment type="subunit">
    <text evidence="13">Binds to EDARADD. Associates with TRAF1, TRAF2, TRAF3 and NIK.</text>
</comment>
<dbReference type="InterPro" id="IPR047526">
    <property type="entry name" value="TNR19/27/EDAR"/>
</dbReference>
<evidence type="ECO:0000256" key="13">
    <source>
        <dbReference type="ARBA" id="ARBA00064998"/>
    </source>
</evidence>
<comment type="subcellular location">
    <subcellularLocation>
        <location evidence="1">Membrane</location>
        <topology evidence="1">Single-pass type I membrane protein</topology>
    </subcellularLocation>
</comment>
<dbReference type="InterPro" id="IPR011029">
    <property type="entry name" value="DEATH-like_dom_sf"/>
</dbReference>
<proteinExistence type="predicted"/>
<gene>
    <name evidence="20" type="ORF">llap_6216</name>
</gene>
<evidence type="ECO:0000256" key="9">
    <source>
        <dbReference type="ARBA" id="ARBA00023136"/>
    </source>
</evidence>
<evidence type="ECO:0000256" key="11">
    <source>
        <dbReference type="ARBA" id="ARBA00023170"/>
    </source>
</evidence>
<reference evidence="21" key="1">
    <citation type="submission" date="2017-11" db="EMBL/GenBank/DDBJ databases">
        <authorList>
            <person name="Lima N.C."/>
            <person name="Parody-Merino A.M."/>
            <person name="Battley P.F."/>
            <person name="Fidler A.E."/>
            <person name="Prosdocimi F."/>
        </authorList>
    </citation>
    <scope>NUCLEOTIDE SEQUENCE [LARGE SCALE GENOMIC DNA]</scope>
</reference>
<name>A0A2I0UBT1_LIMLA</name>
<evidence type="ECO:0000256" key="14">
    <source>
        <dbReference type="ARBA" id="ARBA00073837"/>
    </source>
</evidence>
<evidence type="ECO:0000256" key="3">
    <source>
        <dbReference type="ARBA" id="ARBA00022692"/>
    </source>
</evidence>
<evidence type="ECO:0000256" key="18">
    <source>
        <dbReference type="SAM" id="Phobius"/>
    </source>
</evidence>
<keyword evidence="5" id="KW-0732">Signal</keyword>
<evidence type="ECO:0000256" key="17">
    <source>
        <dbReference type="ARBA" id="ARBA00081634"/>
    </source>
</evidence>
<dbReference type="GO" id="GO:0008544">
    <property type="term" value="P:epidermis development"/>
    <property type="evidence" value="ECO:0007669"/>
    <property type="project" value="UniProtKB-ARBA"/>
</dbReference>
<keyword evidence="3 18" id="KW-0812">Transmembrane</keyword>
<evidence type="ECO:0000313" key="21">
    <source>
        <dbReference type="Proteomes" id="UP000233556"/>
    </source>
</evidence>
<keyword evidence="21" id="KW-1185">Reference proteome</keyword>
<evidence type="ECO:0000256" key="12">
    <source>
        <dbReference type="ARBA" id="ARBA00023180"/>
    </source>
</evidence>
<dbReference type="FunFam" id="1.10.533.10:FF:000006">
    <property type="entry name" value="Tumor necrosis factor receptor superfamily member EDAR"/>
    <property type="match status" value="1"/>
</dbReference>
<dbReference type="InterPro" id="IPR034052">
    <property type="entry name" value="EDAR_N"/>
</dbReference>
<evidence type="ECO:0000256" key="4">
    <source>
        <dbReference type="ARBA" id="ARBA00022703"/>
    </source>
</evidence>
<keyword evidence="11 20" id="KW-0675">Receptor</keyword>
<evidence type="ECO:0000256" key="15">
    <source>
        <dbReference type="ARBA" id="ARBA00079423"/>
    </source>
</evidence>
<protein>
    <recommendedName>
        <fullName evidence="14">Tumor necrosis factor receptor superfamily member EDAR</fullName>
    </recommendedName>
    <alternativeName>
        <fullName evidence="17">Anhidrotic ectodysplasin receptor 1</fullName>
    </alternativeName>
    <alternativeName>
        <fullName evidence="16">Ectodermal dysplasia receptor</fullName>
    </alternativeName>
    <alternativeName>
        <fullName evidence="15">Ectodysplasin-A receptor</fullName>
    </alternativeName>
</protein>
<dbReference type="OrthoDB" id="9903718at2759"/>
<dbReference type="AlphaFoldDB" id="A0A2I0UBT1"/>
<keyword evidence="7" id="KW-0221">Differentiation</keyword>
<feature type="transmembrane region" description="Helical" evidence="18">
    <location>
        <begin position="224"/>
        <end position="251"/>
    </location>
</feature>
<accession>A0A2I0UBT1</accession>
<dbReference type="GO" id="GO:0046330">
    <property type="term" value="P:positive regulation of JNK cascade"/>
    <property type="evidence" value="ECO:0007669"/>
    <property type="project" value="InterPro"/>
</dbReference>